<organism evidence="2 3">
    <name type="scientific">Actinoallomurus iriomotensis</name>
    <dbReference type="NCBI Taxonomy" id="478107"/>
    <lineage>
        <taxon>Bacteria</taxon>
        <taxon>Bacillati</taxon>
        <taxon>Actinomycetota</taxon>
        <taxon>Actinomycetes</taxon>
        <taxon>Streptosporangiales</taxon>
        <taxon>Thermomonosporaceae</taxon>
        <taxon>Actinoallomurus</taxon>
    </lineage>
</organism>
<dbReference type="Proteomes" id="UP001165074">
    <property type="component" value="Unassembled WGS sequence"/>
</dbReference>
<dbReference type="AlphaFoldDB" id="A0A9W6S5J2"/>
<feature type="region of interest" description="Disordered" evidence="1">
    <location>
        <begin position="141"/>
        <end position="180"/>
    </location>
</feature>
<dbReference type="RefSeq" id="WP_285577094.1">
    <property type="nucleotide sequence ID" value="NZ_BSTK01000009.1"/>
</dbReference>
<sequence>MHTDEHLAQIEDAPRPIHREPRRTHRRMAETAGRDLDAINAARSMRGLPALIPNVPDAEQAAARLARKPAEKPVEKPKPPAQEWPADLPRPNEGFRYPSIGALAAWLGVEYRRFDPYEIAKMVSAWAKVASAHGLLADEDLAEDVATSAPPRPKMRRERIPNRPVPRPGRVANLGNRRAA</sequence>
<comment type="caution">
    <text evidence="2">The sequence shown here is derived from an EMBL/GenBank/DDBJ whole genome shotgun (WGS) entry which is preliminary data.</text>
</comment>
<accession>A0A9W6S5J2</accession>
<feature type="compositionally biased region" description="Basic and acidic residues" evidence="1">
    <location>
        <begin position="1"/>
        <end position="19"/>
    </location>
</feature>
<keyword evidence="3" id="KW-1185">Reference proteome</keyword>
<reference evidence="2" key="1">
    <citation type="submission" date="2023-03" db="EMBL/GenBank/DDBJ databases">
        <title>Actinoallomurus iriomotensis NBRC 103684.</title>
        <authorList>
            <person name="Ichikawa N."/>
            <person name="Sato H."/>
            <person name="Tonouchi N."/>
        </authorList>
    </citation>
    <scope>NUCLEOTIDE SEQUENCE</scope>
    <source>
        <strain evidence="2">NBRC 103684</strain>
    </source>
</reference>
<feature type="compositionally biased region" description="Basic and acidic residues" evidence="1">
    <location>
        <begin position="68"/>
        <end position="78"/>
    </location>
</feature>
<protein>
    <submittedName>
        <fullName evidence="2">Uncharacterized protein</fullName>
    </submittedName>
</protein>
<evidence type="ECO:0000313" key="3">
    <source>
        <dbReference type="Proteomes" id="UP001165074"/>
    </source>
</evidence>
<dbReference type="EMBL" id="BSTK01000009">
    <property type="protein sequence ID" value="GLY87769.1"/>
    <property type="molecule type" value="Genomic_DNA"/>
</dbReference>
<proteinExistence type="predicted"/>
<evidence type="ECO:0000313" key="2">
    <source>
        <dbReference type="EMBL" id="GLY87769.1"/>
    </source>
</evidence>
<evidence type="ECO:0000256" key="1">
    <source>
        <dbReference type="SAM" id="MobiDB-lite"/>
    </source>
</evidence>
<feature type="region of interest" description="Disordered" evidence="1">
    <location>
        <begin position="60"/>
        <end position="92"/>
    </location>
</feature>
<feature type="region of interest" description="Disordered" evidence="1">
    <location>
        <begin position="1"/>
        <end position="33"/>
    </location>
</feature>
<name>A0A9W6S5J2_9ACTN</name>
<gene>
    <name evidence="2" type="ORF">Airi02_056980</name>
</gene>